<dbReference type="OrthoDB" id="362917at2"/>
<dbReference type="RefSeq" id="WP_024268569.1">
    <property type="nucleotide sequence ID" value="NC_023035.1"/>
</dbReference>
<accession>V5WJ59</accession>
<dbReference type="AlphaFoldDB" id="V5WJ59"/>
<dbReference type="STRING" id="1307761.L21SP2_2308"/>
<proteinExistence type="predicted"/>
<name>V5WJ59_9SPIO</name>
<dbReference type="Gene3D" id="2.60.120.560">
    <property type="entry name" value="Exo-inulinase, domain 1"/>
    <property type="match status" value="1"/>
</dbReference>
<dbReference type="eggNOG" id="COG4249">
    <property type="taxonomic scope" value="Bacteria"/>
</dbReference>
<dbReference type="Proteomes" id="UP000018680">
    <property type="component" value="Chromosome"/>
</dbReference>
<evidence type="ECO:0000313" key="3">
    <source>
        <dbReference type="Proteomes" id="UP000018680"/>
    </source>
</evidence>
<reference evidence="2 3" key="1">
    <citation type="journal article" date="2015" name="Stand. Genomic Sci.">
        <title>Complete genome sequence and description of Salinispira pacifica gen. nov., sp. nov., a novel spirochaete isolated form a hypersaline microbial mat.</title>
        <authorList>
            <person name="Ben Hania W."/>
            <person name="Joseph M."/>
            <person name="Schumann P."/>
            <person name="Bunk B."/>
            <person name="Fiebig A."/>
            <person name="Sproer C."/>
            <person name="Klenk H.P."/>
            <person name="Fardeau M.L."/>
            <person name="Spring S."/>
        </authorList>
    </citation>
    <scope>NUCLEOTIDE SEQUENCE [LARGE SCALE GENOMIC DNA]</scope>
    <source>
        <strain evidence="2 3">L21-RPul-D2</strain>
    </source>
</reference>
<evidence type="ECO:0000256" key="1">
    <source>
        <dbReference type="SAM" id="MobiDB-lite"/>
    </source>
</evidence>
<dbReference type="HOGENOM" id="CLU_1229171_0_0_12"/>
<dbReference type="KEGG" id="slr:L21SP2_2308"/>
<feature type="compositionally biased region" description="Basic and acidic residues" evidence="1">
    <location>
        <begin position="216"/>
        <end position="225"/>
    </location>
</feature>
<sequence>MIKRIIILSLVSVLLITSCSIFGLKTISWEFDEEQFLQFSTNKKILQGRLVYSPDPDAGSDSFSTYTISAKKMSGDISAGFGMYFDDQGEENFYLFLISMDGAYAFLKYGDGIPEEIIPWTHSTAVNTGAGEANELRVQRPTASAFEFYINDVQVNTISDESYSGGSRGFALVVGEGEDFPDTPADVRFSSPTLTAPSVINISTPVQPLQLSSPVDRAREYDNED</sequence>
<gene>
    <name evidence="2" type="ORF">L21SP2_2308</name>
</gene>
<keyword evidence="3" id="KW-1185">Reference proteome</keyword>
<feature type="region of interest" description="Disordered" evidence="1">
    <location>
        <begin position="205"/>
        <end position="225"/>
    </location>
</feature>
<protein>
    <submittedName>
        <fullName evidence="2">Uncharacterized protein</fullName>
    </submittedName>
</protein>
<organism evidence="2 3">
    <name type="scientific">Salinispira pacifica</name>
    <dbReference type="NCBI Taxonomy" id="1307761"/>
    <lineage>
        <taxon>Bacteria</taxon>
        <taxon>Pseudomonadati</taxon>
        <taxon>Spirochaetota</taxon>
        <taxon>Spirochaetia</taxon>
        <taxon>Spirochaetales</taxon>
        <taxon>Spirochaetaceae</taxon>
        <taxon>Salinispira</taxon>
    </lineage>
</organism>
<dbReference type="PROSITE" id="PS51257">
    <property type="entry name" value="PROKAR_LIPOPROTEIN"/>
    <property type="match status" value="1"/>
</dbReference>
<dbReference type="EMBL" id="CP006939">
    <property type="protein sequence ID" value="AHC15665.1"/>
    <property type="molecule type" value="Genomic_DNA"/>
</dbReference>
<evidence type="ECO:0000313" key="2">
    <source>
        <dbReference type="EMBL" id="AHC15665.1"/>
    </source>
</evidence>